<evidence type="ECO:0000313" key="7">
    <source>
        <dbReference type="Proteomes" id="UP001185927"/>
    </source>
</evidence>
<keyword evidence="3" id="KW-0804">Transcription</keyword>
<dbReference type="PROSITE" id="PS51078">
    <property type="entry name" value="ICLR_ED"/>
    <property type="match status" value="1"/>
</dbReference>
<dbReference type="Gene3D" id="1.10.10.10">
    <property type="entry name" value="Winged helix-like DNA-binding domain superfamily/Winged helix DNA-binding domain"/>
    <property type="match status" value="1"/>
</dbReference>
<dbReference type="Gene3D" id="3.30.450.40">
    <property type="match status" value="1"/>
</dbReference>
<dbReference type="InterPro" id="IPR036388">
    <property type="entry name" value="WH-like_DNA-bd_sf"/>
</dbReference>
<dbReference type="SMART" id="SM00346">
    <property type="entry name" value="HTH_ICLR"/>
    <property type="match status" value="1"/>
</dbReference>
<dbReference type="SUPFAM" id="SSF46785">
    <property type="entry name" value="Winged helix' DNA-binding domain"/>
    <property type="match status" value="1"/>
</dbReference>
<dbReference type="PANTHER" id="PTHR30136:SF35">
    <property type="entry name" value="HTH-TYPE TRANSCRIPTIONAL REGULATOR RV1719"/>
    <property type="match status" value="1"/>
</dbReference>
<accession>A0ABU4C460</accession>
<dbReference type="EMBL" id="JAWLKB010000029">
    <property type="protein sequence ID" value="MDV6271013.1"/>
    <property type="molecule type" value="Genomic_DNA"/>
</dbReference>
<dbReference type="RefSeq" id="WP_317545462.1">
    <property type="nucleotide sequence ID" value="NZ_JAWLKB010000029.1"/>
</dbReference>
<dbReference type="PROSITE" id="PS51077">
    <property type="entry name" value="HTH_ICLR"/>
    <property type="match status" value="1"/>
</dbReference>
<name>A0ABU4C460_RHOGO</name>
<dbReference type="PANTHER" id="PTHR30136">
    <property type="entry name" value="HELIX-TURN-HELIX TRANSCRIPTIONAL REGULATOR, ICLR FAMILY"/>
    <property type="match status" value="1"/>
</dbReference>
<feature type="domain" description="HTH iclR-type" evidence="4">
    <location>
        <begin position="9"/>
        <end position="69"/>
    </location>
</feature>
<evidence type="ECO:0000256" key="2">
    <source>
        <dbReference type="ARBA" id="ARBA00023125"/>
    </source>
</evidence>
<dbReference type="InterPro" id="IPR005471">
    <property type="entry name" value="Tscrpt_reg_IclR_N"/>
</dbReference>
<gene>
    <name evidence="6" type="ORF">R3Q16_30765</name>
</gene>
<feature type="domain" description="IclR-ED" evidence="5">
    <location>
        <begin position="70"/>
        <end position="253"/>
    </location>
</feature>
<keyword evidence="2" id="KW-0238">DNA-binding</keyword>
<dbReference type="InterPro" id="IPR029016">
    <property type="entry name" value="GAF-like_dom_sf"/>
</dbReference>
<dbReference type="InterPro" id="IPR014757">
    <property type="entry name" value="Tscrpt_reg_IclR_C"/>
</dbReference>
<sequence length="264" mass="28806">MRNQSVGPLSSVDNALQVVEMLATRPSLRVIEVSEELSVARSTAHRILAALMARGFVVQDAHKVYRPGPTLQRLRQPELHGRRISQEIMHPHLERLAALLGETCHVAVLEGSSTRFIDSVESHRTLRVGTRTGMLLPAHKTAIGLVLLAELPYSSLRAMYPRGLTGDAKEARLTLETLDRKIRAARRTGYARNIGESDAGISAVATCLRDPSGRAIAGLAVAIPTPRFDDYSLADLKRELNATAEAFKADLVATAPEISDRYST</sequence>
<dbReference type="Pfam" id="PF01614">
    <property type="entry name" value="IclR_C"/>
    <property type="match status" value="1"/>
</dbReference>
<evidence type="ECO:0000256" key="3">
    <source>
        <dbReference type="ARBA" id="ARBA00023163"/>
    </source>
</evidence>
<keyword evidence="1" id="KW-0805">Transcription regulation</keyword>
<evidence type="ECO:0000256" key="1">
    <source>
        <dbReference type="ARBA" id="ARBA00023015"/>
    </source>
</evidence>
<proteinExistence type="predicted"/>
<keyword evidence="7" id="KW-1185">Reference proteome</keyword>
<dbReference type="InterPro" id="IPR050707">
    <property type="entry name" value="HTH_MetabolicPath_Reg"/>
</dbReference>
<dbReference type="SUPFAM" id="SSF55781">
    <property type="entry name" value="GAF domain-like"/>
    <property type="match status" value="1"/>
</dbReference>
<evidence type="ECO:0000313" key="6">
    <source>
        <dbReference type="EMBL" id="MDV6271013.1"/>
    </source>
</evidence>
<organism evidence="6 7">
    <name type="scientific">Rhodococcus globerulus</name>
    <dbReference type="NCBI Taxonomy" id="33008"/>
    <lineage>
        <taxon>Bacteria</taxon>
        <taxon>Bacillati</taxon>
        <taxon>Actinomycetota</taxon>
        <taxon>Actinomycetes</taxon>
        <taxon>Mycobacteriales</taxon>
        <taxon>Nocardiaceae</taxon>
        <taxon>Rhodococcus</taxon>
    </lineage>
</organism>
<comment type="caution">
    <text evidence="6">The sequence shown here is derived from an EMBL/GenBank/DDBJ whole genome shotgun (WGS) entry which is preliminary data.</text>
</comment>
<dbReference type="InterPro" id="IPR036390">
    <property type="entry name" value="WH_DNA-bd_sf"/>
</dbReference>
<protein>
    <submittedName>
        <fullName evidence="6">IclR family transcriptional regulator</fullName>
    </submittedName>
</protein>
<evidence type="ECO:0000259" key="5">
    <source>
        <dbReference type="PROSITE" id="PS51078"/>
    </source>
</evidence>
<reference evidence="6 7" key="1">
    <citation type="submission" date="2023-10" db="EMBL/GenBank/DDBJ databases">
        <title>Development of a sustainable strategy for remediation of hydrocarbon-contaminated territories based on the waste exchange concept.</title>
        <authorList>
            <person name="Krivoruchko A."/>
        </authorList>
    </citation>
    <scope>NUCLEOTIDE SEQUENCE [LARGE SCALE GENOMIC DNA]</scope>
    <source>
        <strain evidence="6 7">IEGM 1203</strain>
    </source>
</reference>
<dbReference type="Pfam" id="PF09339">
    <property type="entry name" value="HTH_IclR"/>
    <property type="match status" value="1"/>
</dbReference>
<evidence type="ECO:0000259" key="4">
    <source>
        <dbReference type="PROSITE" id="PS51077"/>
    </source>
</evidence>
<dbReference type="Proteomes" id="UP001185927">
    <property type="component" value="Unassembled WGS sequence"/>
</dbReference>